<name>A0A8S5UQX9_9CAUD</name>
<dbReference type="EMBL" id="BK016121">
    <property type="protein sequence ID" value="DAF96818.1"/>
    <property type="molecule type" value="Genomic_DNA"/>
</dbReference>
<evidence type="ECO:0000313" key="1">
    <source>
        <dbReference type="EMBL" id="DAF96818.1"/>
    </source>
</evidence>
<proteinExistence type="predicted"/>
<organism evidence="1">
    <name type="scientific">Podoviridae sp. ctQyH19</name>
    <dbReference type="NCBI Taxonomy" id="2825249"/>
    <lineage>
        <taxon>Viruses</taxon>
        <taxon>Duplodnaviria</taxon>
        <taxon>Heunggongvirae</taxon>
        <taxon>Uroviricota</taxon>
        <taxon>Caudoviricetes</taxon>
    </lineage>
</organism>
<protein>
    <submittedName>
        <fullName evidence="1">Uncharacterized protein</fullName>
    </submittedName>
</protein>
<reference evidence="1" key="1">
    <citation type="journal article" date="2021" name="Proc. Natl. Acad. Sci. U.S.A.">
        <title>A Catalog of Tens of Thousands of Viruses from Human Metagenomes Reveals Hidden Associations with Chronic Diseases.</title>
        <authorList>
            <person name="Tisza M.J."/>
            <person name="Buck C.B."/>
        </authorList>
    </citation>
    <scope>NUCLEOTIDE SEQUENCE</scope>
    <source>
        <strain evidence="1">CtQyH19</strain>
    </source>
</reference>
<accession>A0A8S5UQX9</accession>
<sequence>MKDKRDYKPSTIIQKEHMKDGARFYFSFKAEGMSLFYIPLSEEGMEDLKKEMAELKNKSFLIVVSCYGEMYSISTEKVLKGIVNVEGIY</sequence>